<evidence type="ECO:0000313" key="2">
    <source>
        <dbReference type="Proteomes" id="UP000789920"/>
    </source>
</evidence>
<reference evidence="1" key="1">
    <citation type="submission" date="2021-06" db="EMBL/GenBank/DDBJ databases">
        <authorList>
            <person name="Kallberg Y."/>
            <person name="Tangrot J."/>
            <person name="Rosling A."/>
        </authorList>
    </citation>
    <scope>NUCLEOTIDE SEQUENCE</scope>
    <source>
        <strain evidence="1">MA461A</strain>
    </source>
</reference>
<dbReference type="EMBL" id="CAJVQC010173414">
    <property type="protein sequence ID" value="CAG8850953.1"/>
    <property type="molecule type" value="Genomic_DNA"/>
</dbReference>
<feature type="non-terminal residue" evidence="1">
    <location>
        <position position="40"/>
    </location>
</feature>
<name>A0ACA9T0G6_9GLOM</name>
<proteinExistence type="predicted"/>
<protein>
    <submittedName>
        <fullName evidence="1">34544_t:CDS:1</fullName>
    </submittedName>
</protein>
<organism evidence="1 2">
    <name type="scientific">Racocetra persica</name>
    <dbReference type="NCBI Taxonomy" id="160502"/>
    <lineage>
        <taxon>Eukaryota</taxon>
        <taxon>Fungi</taxon>
        <taxon>Fungi incertae sedis</taxon>
        <taxon>Mucoromycota</taxon>
        <taxon>Glomeromycotina</taxon>
        <taxon>Glomeromycetes</taxon>
        <taxon>Diversisporales</taxon>
        <taxon>Gigasporaceae</taxon>
        <taxon>Racocetra</taxon>
    </lineage>
</organism>
<accession>A0ACA9T0G6</accession>
<gene>
    <name evidence="1" type="ORF">RPERSI_LOCUS36337</name>
</gene>
<dbReference type="Proteomes" id="UP000789920">
    <property type="component" value="Unassembled WGS sequence"/>
</dbReference>
<comment type="caution">
    <text evidence="1">The sequence shown here is derived from an EMBL/GenBank/DDBJ whole genome shotgun (WGS) entry which is preliminary data.</text>
</comment>
<evidence type="ECO:0000313" key="1">
    <source>
        <dbReference type="EMBL" id="CAG8850953.1"/>
    </source>
</evidence>
<sequence>SQHQEKSLSIISGTDITAIELKDLRTLKLPQEPVLFNGTM</sequence>
<feature type="non-terminal residue" evidence="1">
    <location>
        <position position="1"/>
    </location>
</feature>
<keyword evidence="2" id="KW-1185">Reference proteome</keyword>